<dbReference type="AlphaFoldDB" id="A0AAD6MBB7"/>
<name>A0AAD6MBB7_9ROSI</name>
<gene>
    <name evidence="1" type="ORF">NC653_025339</name>
</gene>
<comment type="caution">
    <text evidence="1">The sequence shown here is derived from an EMBL/GenBank/DDBJ whole genome shotgun (WGS) entry which is preliminary data.</text>
</comment>
<sequence>MSAEFDLTFVGAQLQLWISFLITKAFTLCDGEVESGVPGCFDAFETKKALFWSRGFPFKAIF</sequence>
<proteinExistence type="predicted"/>
<organism evidence="1 2">
    <name type="scientific">Populus alba x Populus x berolinensis</name>
    <dbReference type="NCBI Taxonomy" id="444605"/>
    <lineage>
        <taxon>Eukaryota</taxon>
        <taxon>Viridiplantae</taxon>
        <taxon>Streptophyta</taxon>
        <taxon>Embryophyta</taxon>
        <taxon>Tracheophyta</taxon>
        <taxon>Spermatophyta</taxon>
        <taxon>Magnoliopsida</taxon>
        <taxon>eudicotyledons</taxon>
        <taxon>Gunneridae</taxon>
        <taxon>Pentapetalae</taxon>
        <taxon>rosids</taxon>
        <taxon>fabids</taxon>
        <taxon>Malpighiales</taxon>
        <taxon>Salicaceae</taxon>
        <taxon>Saliceae</taxon>
        <taxon>Populus</taxon>
    </lineage>
</organism>
<reference evidence="1" key="1">
    <citation type="journal article" date="2023" name="Mol. Ecol. Resour.">
        <title>Chromosome-level genome assembly of a triploid poplar Populus alba 'Berolinensis'.</title>
        <authorList>
            <person name="Chen S."/>
            <person name="Yu Y."/>
            <person name="Wang X."/>
            <person name="Wang S."/>
            <person name="Zhang T."/>
            <person name="Zhou Y."/>
            <person name="He R."/>
            <person name="Meng N."/>
            <person name="Wang Y."/>
            <person name="Liu W."/>
            <person name="Liu Z."/>
            <person name="Liu J."/>
            <person name="Guo Q."/>
            <person name="Huang H."/>
            <person name="Sederoff R.R."/>
            <person name="Wang G."/>
            <person name="Qu G."/>
            <person name="Chen S."/>
        </authorList>
    </citation>
    <scope>NUCLEOTIDE SEQUENCE</scope>
    <source>
        <strain evidence="1">SC-2020</strain>
    </source>
</reference>
<protein>
    <submittedName>
        <fullName evidence="1">Uncharacterized protein</fullName>
    </submittedName>
</protein>
<evidence type="ECO:0000313" key="1">
    <source>
        <dbReference type="EMBL" id="KAJ6982197.1"/>
    </source>
</evidence>
<dbReference type="EMBL" id="JAQIZT010000010">
    <property type="protein sequence ID" value="KAJ6982197.1"/>
    <property type="molecule type" value="Genomic_DNA"/>
</dbReference>
<keyword evidence="2" id="KW-1185">Reference proteome</keyword>
<accession>A0AAD6MBB7</accession>
<dbReference type="Proteomes" id="UP001164929">
    <property type="component" value="Chromosome 10"/>
</dbReference>
<evidence type="ECO:0000313" key="2">
    <source>
        <dbReference type="Proteomes" id="UP001164929"/>
    </source>
</evidence>